<dbReference type="SUPFAM" id="SSF55961">
    <property type="entry name" value="Bet v1-like"/>
    <property type="match status" value="1"/>
</dbReference>
<gene>
    <name evidence="1" type="ORF">AB0C36_23230</name>
</gene>
<keyword evidence="2" id="KW-1185">Reference proteome</keyword>
<accession>A0ABV3DKX9</accession>
<sequence>MASGAVSESVTVAVSPEEAYAAVSDVRTVGTRSPETVAVTLRGASVPLAVGARFKGHNRNGRFRWSTLCTVTEAEPGRVFAYDVKSGGLAISNWRYEFAPAPDGSATRVTETWTDRRNPLMYVLSTIVTGVRDRPAHNRRTMRTTLDRLKTALEE</sequence>
<comment type="caution">
    <text evidence="1">The sequence shown here is derived from an EMBL/GenBank/DDBJ whole genome shotgun (WGS) entry which is preliminary data.</text>
</comment>
<reference evidence="1 2" key="1">
    <citation type="submission" date="2024-06" db="EMBL/GenBank/DDBJ databases">
        <title>The Natural Products Discovery Center: Release of the First 8490 Sequenced Strains for Exploring Actinobacteria Biosynthetic Diversity.</title>
        <authorList>
            <person name="Kalkreuter E."/>
            <person name="Kautsar S.A."/>
            <person name="Yang D."/>
            <person name="Bader C.D."/>
            <person name="Teijaro C.N."/>
            <person name="Fluegel L."/>
            <person name="Davis C.M."/>
            <person name="Simpson J.R."/>
            <person name="Lauterbach L."/>
            <person name="Steele A.D."/>
            <person name="Gui C."/>
            <person name="Meng S."/>
            <person name="Li G."/>
            <person name="Viehrig K."/>
            <person name="Ye F."/>
            <person name="Su P."/>
            <person name="Kiefer A.F."/>
            <person name="Nichols A."/>
            <person name="Cepeda A.J."/>
            <person name="Yan W."/>
            <person name="Fan B."/>
            <person name="Jiang Y."/>
            <person name="Adhikari A."/>
            <person name="Zheng C.-J."/>
            <person name="Schuster L."/>
            <person name="Cowan T.M."/>
            <person name="Smanski M.J."/>
            <person name="Chevrette M.G."/>
            <person name="De Carvalho L.P.S."/>
            <person name="Shen B."/>
        </authorList>
    </citation>
    <scope>NUCLEOTIDE SEQUENCE [LARGE SCALE GENOMIC DNA]</scope>
    <source>
        <strain evidence="1 2">NPDC048946</strain>
    </source>
</reference>
<dbReference type="InterPro" id="IPR019587">
    <property type="entry name" value="Polyketide_cyclase/dehydratase"/>
</dbReference>
<proteinExistence type="predicted"/>
<dbReference type="RefSeq" id="WP_358356970.1">
    <property type="nucleotide sequence ID" value="NZ_JBEZFP010000063.1"/>
</dbReference>
<protein>
    <submittedName>
        <fullName evidence="1">SRPBCC family protein</fullName>
    </submittedName>
</protein>
<dbReference type="Gene3D" id="3.30.530.20">
    <property type="match status" value="1"/>
</dbReference>
<dbReference type="Pfam" id="PF10604">
    <property type="entry name" value="Polyketide_cyc2"/>
    <property type="match status" value="1"/>
</dbReference>
<dbReference type="EMBL" id="JBEZFP010000063">
    <property type="protein sequence ID" value="MEU8136410.1"/>
    <property type="molecule type" value="Genomic_DNA"/>
</dbReference>
<name>A0ABV3DKX9_9ACTN</name>
<evidence type="ECO:0000313" key="1">
    <source>
        <dbReference type="EMBL" id="MEU8136410.1"/>
    </source>
</evidence>
<dbReference type="InterPro" id="IPR023393">
    <property type="entry name" value="START-like_dom_sf"/>
</dbReference>
<dbReference type="Proteomes" id="UP001551482">
    <property type="component" value="Unassembled WGS sequence"/>
</dbReference>
<evidence type="ECO:0000313" key="2">
    <source>
        <dbReference type="Proteomes" id="UP001551482"/>
    </source>
</evidence>
<dbReference type="CDD" id="cd07812">
    <property type="entry name" value="SRPBCC"/>
    <property type="match status" value="1"/>
</dbReference>
<organism evidence="1 2">
    <name type="scientific">Streptodolium elevatio</name>
    <dbReference type="NCBI Taxonomy" id="3157996"/>
    <lineage>
        <taxon>Bacteria</taxon>
        <taxon>Bacillati</taxon>
        <taxon>Actinomycetota</taxon>
        <taxon>Actinomycetes</taxon>
        <taxon>Kitasatosporales</taxon>
        <taxon>Streptomycetaceae</taxon>
        <taxon>Streptodolium</taxon>
    </lineage>
</organism>